<dbReference type="AlphaFoldDB" id="A0A9W6NNF4"/>
<evidence type="ECO:0000256" key="1">
    <source>
        <dbReference type="ARBA" id="ARBA00004141"/>
    </source>
</evidence>
<keyword evidence="2 6" id="KW-0812">Transmembrane</keyword>
<comment type="subcellular location">
    <subcellularLocation>
        <location evidence="6">Cell membrane</location>
        <topology evidence="6">Multi-pass membrane protein</topology>
    </subcellularLocation>
    <subcellularLocation>
        <location evidence="1">Membrane</location>
        <topology evidence="1">Multi-pass membrane protein</topology>
    </subcellularLocation>
</comment>
<evidence type="ECO:0000259" key="7">
    <source>
        <dbReference type="PROSITE" id="PS51012"/>
    </source>
</evidence>
<dbReference type="InterPro" id="IPR051784">
    <property type="entry name" value="Nod_factor_ABC_transporter"/>
</dbReference>
<evidence type="ECO:0000256" key="2">
    <source>
        <dbReference type="ARBA" id="ARBA00022692"/>
    </source>
</evidence>
<keyword evidence="6" id="KW-0813">Transport</keyword>
<feature type="transmembrane region" description="Helical" evidence="6">
    <location>
        <begin position="203"/>
        <end position="224"/>
    </location>
</feature>
<comment type="similarity">
    <text evidence="6">Belongs to the ABC-2 integral membrane protein family.</text>
</comment>
<feature type="transmembrane region" description="Helical" evidence="6">
    <location>
        <begin position="128"/>
        <end position="154"/>
    </location>
</feature>
<sequence>MSTASGTPAPAPAVPFGAVLPAPERPKPPNALSATLTLAWRTAIKVRNELVEQLFDILMMPVVFLLVFNYLFGGAFAGSTADYLQVFLPGVLVMAAVMQTMSTGYAISVDIAKGIFDRFRSMPFWQPASIVGTMVTNLGRYLLTLVLTAGLGLALGFRPDAGPVGLVLAMLLILAFAFAFAWIFTAVSLVVRSPDSIQAQSMLLMAVVFCSNIFVESSTMPAWIRAIVDVNPISHLSTAVRGLVHGHATAGQLGLVFGWTGVLLAIFGPLTMVLYRKRKNG</sequence>
<reference evidence="8" key="2">
    <citation type="submission" date="2023-01" db="EMBL/GenBank/DDBJ databases">
        <authorList>
            <person name="Sun Q."/>
            <person name="Evtushenko L."/>
        </authorList>
    </citation>
    <scope>NUCLEOTIDE SEQUENCE</scope>
    <source>
        <strain evidence="8">VKM Ac-1321</strain>
    </source>
</reference>
<protein>
    <recommendedName>
        <fullName evidence="6">Transport permease protein</fullName>
    </recommendedName>
</protein>
<keyword evidence="9" id="KW-1185">Reference proteome</keyword>
<evidence type="ECO:0000256" key="5">
    <source>
        <dbReference type="ARBA" id="ARBA00023251"/>
    </source>
</evidence>
<dbReference type="GO" id="GO:0043190">
    <property type="term" value="C:ATP-binding cassette (ABC) transporter complex"/>
    <property type="evidence" value="ECO:0007669"/>
    <property type="project" value="InterPro"/>
</dbReference>
<dbReference type="PANTHER" id="PTHR43229">
    <property type="entry name" value="NODULATION PROTEIN J"/>
    <property type="match status" value="1"/>
</dbReference>
<reference evidence="8" key="1">
    <citation type="journal article" date="2014" name="Int. J. Syst. Evol. Microbiol.">
        <title>Complete genome sequence of Corynebacterium casei LMG S-19264T (=DSM 44701T), isolated from a smear-ripened cheese.</title>
        <authorList>
            <consortium name="US DOE Joint Genome Institute (JGI-PGF)"/>
            <person name="Walter F."/>
            <person name="Albersmeier A."/>
            <person name="Kalinowski J."/>
            <person name="Ruckert C."/>
        </authorList>
    </citation>
    <scope>NUCLEOTIDE SEQUENCE</scope>
    <source>
        <strain evidence="8">VKM Ac-1321</strain>
    </source>
</reference>
<keyword evidence="5" id="KW-0046">Antibiotic resistance</keyword>
<feature type="transmembrane region" description="Helical" evidence="6">
    <location>
        <begin position="166"/>
        <end position="191"/>
    </location>
</feature>
<keyword evidence="6" id="KW-1003">Cell membrane</keyword>
<feature type="transmembrane region" description="Helical" evidence="6">
    <location>
        <begin position="83"/>
        <end position="107"/>
    </location>
</feature>
<dbReference type="EMBL" id="BSFP01000030">
    <property type="protein sequence ID" value="GLL03163.1"/>
    <property type="molecule type" value="Genomic_DNA"/>
</dbReference>
<gene>
    <name evidence="8" type="ORF">GCM10017581_049060</name>
</gene>
<dbReference type="PIRSF" id="PIRSF006648">
    <property type="entry name" value="DrrB"/>
    <property type="match status" value="1"/>
</dbReference>
<evidence type="ECO:0000256" key="4">
    <source>
        <dbReference type="ARBA" id="ARBA00023136"/>
    </source>
</evidence>
<dbReference type="InterPro" id="IPR047817">
    <property type="entry name" value="ABC2_TM_bact-type"/>
</dbReference>
<name>A0A9W6NNF4_9ACTN</name>
<evidence type="ECO:0000313" key="9">
    <source>
        <dbReference type="Proteomes" id="UP001143480"/>
    </source>
</evidence>
<evidence type="ECO:0000313" key="8">
    <source>
        <dbReference type="EMBL" id="GLL03163.1"/>
    </source>
</evidence>
<feature type="transmembrane region" description="Helical" evidence="6">
    <location>
        <begin position="54"/>
        <end position="77"/>
    </location>
</feature>
<dbReference type="InterPro" id="IPR000412">
    <property type="entry name" value="ABC_2_transport"/>
</dbReference>
<feature type="domain" description="ABC transmembrane type-2" evidence="7">
    <location>
        <begin position="52"/>
        <end position="278"/>
    </location>
</feature>
<comment type="caution">
    <text evidence="8">The sequence shown here is derived from an EMBL/GenBank/DDBJ whole genome shotgun (WGS) entry which is preliminary data.</text>
</comment>
<accession>A0A9W6NNF4</accession>
<evidence type="ECO:0000256" key="6">
    <source>
        <dbReference type="RuleBase" id="RU361157"/>
    </source>
</evidence>
<keyword evidence="4 6" id="KW-0472">Membrane</keyword>
<feature type="transmembrane region" description="Helical" evidence="6">
    <location>
        <begin position="253"/>
        <end position="275"/>
    </location>
</feature>
<dbReference type="Proteomes" id="UP001143480">
    <property type="component" value="Unassembled WGS sequence"/>
</dbReference>
<dbReference type="PANTHER" id="PTHR43229:SF2">
    <property type="entry name" value="NODULATION PROTEIN J"/>
    <property type="match status" value="1"/>
</dbReference>
<dbReference type="GO" id="GO:0140359">
    <property type="term" value="F:ABC-type transporter activity"/>
    <property type="evidence" value="ECO:0007669"/>
    <property type="project" value="InterPro"/>
</dbReference>
<dbReference type="Pfam" id="PF01061">
    <property type="entry name" value="ABC2_membrane"/>
    <property type="match status" value="1"/>
</dbReference>
<evidence type="ECO:0000256" key="3">
    <source>
        <dbReference type="ARBA" id="ARBA00022989"/>
    </source>
</evidence>
<dbReference type="InterPro" id="IPR013525">
    <property type="entry name" value="ABC2_TM"/>
</dbReference>
<organism evidence="8 9">
    <name type="scientific">Dactylosporangium matsuzakiense</name>
    <dbReference type="NCBI Taxonomy" id="53360"/>
    <lineage>
        <taxon>Bacteria</taxon>
        <taxon>Bacillati</taxon>
        <taxon>Actinomycetota</taxon>
        <taxon>Actinomycetes</taxon>
        <taxon>Micromonosporales</taxon>
        <taxon>Micromonosporaceae</taxon>
        <taxon>Dactylosporangium</taxon>
    </lineage>
</organism>
<proteinExistence type="inferred from homology"/>
<dbReference type="RefSeq" id="WP_261964847.1">
    <property type="nucleotide sequence ID" value="NZ_BAAAXA010000001.1"/>
</dbReference>
<dbReference type="PROSITE" id="PS51012">
    <property type="entry name" value="ABC_TM2"/>
    <property type="match status" value="1"/>
</dbReference>
<keyword evidence="3 6" id="KW-1133">Transmembrane helix</keyword>
<dbReference type="GO" id="GO:0046677">
    <property type="term" value="P:response to antibiotic"/>
    <property type="evidence" value="ECO:0007669"/>
    <property type="project" value="UniProtKB-KW"/>
</dbReference>